<dbReference type="RefSeq" id="WP_138124981.1">
    <property type="nucleotide sequence ID" value="NZ_SWLG01000005.1"/>
</dbReference>
<feature type="transmembrane region" description="Helical" evidence="12">
    <location>
        <begin position="82"/>
        <end position="100"/>
    </location>
</feature>
<keyword evidence="9 12" id="KW-1133">Transmembrane helix</keyword>
<dbReference type="GO" id="GO:0016020">
    <property type="term" value="C:membrane"/>
    <property type="evidence" value="ECO:0007669"/>
    <property type="project" value="UniProtKB-SubCell"/>
</dbReference>
<dbReference type="GO" id="GO:0008237">
    <property type="term" value="F:metallopeptidase activity"/>
    <property type="evidence" value="ECO:0007669"/>
    <property type="project" value="UniProtKB-KW"/>
</dbReference>
<evidence type="ECO:0000256" key="8">
    <source>
        <dbReference type="ARBA" id="ARBA00022833"/>
    </source>
</evidence>
<dbReference type="OrthoDB" id="2080990at2"/>
<keyword evidence="15" id="KW-1185">Reference proteome</keyword>
<dbReference type="Pfam" id="PF02163">
    <property type="entry name" value="Peptidase_M50"/>
    <property type="match status" value="1"/>
</dbReference>
<dbReference type="PANTHER" id="PTHR39188">
    <property type="entry name" value="MEMBRANE-ASSOCIATED ZINC METALLOPROTEASE M50B"/>
    <property type="match status" value="1"/>
</dbReference>
<evidence type="ECO:0000256" key="6">
    <source>
        <dbReference type="ARBA" id="ARBA00022723"/>
    </source>
</evidence>
<protein>
    <recommendedName>
        <fullName evidence="13">Peptidase M50 domain-containing protein</fullName>
    </recommendedName>
</protein>
<keyword evidence="6" id="KW-0479">Metal-binding</keyword>
<dbReference type="GO" id="GO:0006508">
    <property type="term" value="P:proteolysis"/>
    <property type="evidence" value="ECO:0007669"/>
    <property type="project" value="UniProtKB-KW"/>
</dbReference>
<keyword evidence="8" id="KW-0862">Zinc</keyword>
<dbReference type="Proteomes" id="UP000308230">
    <property type="component" value="Unassembled WGS sequence"/>
</dbReference>
<keyword evidence="5 12" id="KW-0812">Transmembrane</keyword>
<comment type="caution">
    <text evidence="14">The sequence shown here is derived from an EMBL/GenBank/DDBJ whole genome shotgun (WGS) entry which is preliminary data.</text>
</comment>
<evidence type="ECO:0000256" key="2">
    <source>
        <dbReference type="ARBA" id="ARBA00004141"/>
    </source>
</evidence>
<gene>
    <name evidence="14" type="ORF">FCL54_07545</name>
</gene>
<comment type="cofactor">
    <cofactor evidence="1">
        <name>Zn(2+)</name>
        <dbReference type="ChEBI" id="CHEBI:29105"/>
    </cofactor>
</comment>
<evidence type="ECO:0000256" key="12">
    <source>
        <dbReference type="SAM" id="Phobius"/>
    </source>
</evidence>
<dbReference type="AlphaFoldDB" id="A0A5R9F3U6"/>
<evidence type="ECO:0000256" key="4">
    <source>
        <dbReference type="ARBA" id="ARBA00022670"/>
    </source>
</evidence>
<dbReference type="EMBL" id="SWLG01000005">
    <property type="protein sequence ID" value="TLS37671.1"/>
    <property type="molecule type" value="Genomic_DNA"/>
</dbReference>
<keyword evidence="7" id="KW-0378">Hydrolase</keyword>
<organism evidence="14 15">
    <name type="scientific">Exobacillus caeni</name>
    <dbReference type="NCBI Taxonomy" id="2574798"/>
    <lineage>
        <taxon>Bacteria</taxon>
        <taxon>Bacillati</taxon>
        <taxon>Bacillota</taxon>
        <taxon>Bacilli</taxon>
        <taxon>Bacillales</taxon>
        <taxon>Guptibacillaceae</taxon>
        <taxon>Exobacillus</taxon>
    </lineage>
</organism>
<comment type="similarity">
    <text evidence="3">Belongs to the peptidase M50B family.</text>
</comment>
<evidence type="ECO:0000256" key="5">
    <source>
        <dbReference type="ARBA" id="ARBA00022692"/>
    </source>
</evidence>
<evidence type="ECO:0000259" key="13">
    <source>
        <dbReference type="Pfam" id="PF02163"/>
    </source>
</evidence>
<feature type="transmembrane region" description="Helical" evidence="12">
    <location>
        <begin position="6"/>
        <end position="28"/>
    </location>
</feature>
<evidence type="ECO:0000313" key="14">
    <source>
        <dbReference type="EMBL" id="TLS37671.1"/>
    </source>
</evidence>
<name>A0A5R9F3U6_9BACL</name>
<accession>A0A5R9F3U6</accession>
<feature type="domain" description="Peptidase M50" evidence="13">
    <location>
        <begin position="10"/>
        <end position="99"/>
    </location>
</feature>
<keyword evidence="4" id="KW-0645">Protease</keyword>
<proteinExistence type="inferred from homology"/>
<evidence type="ECO:0000256" key="1">
    <source>
        <dbReference type="ARBA" id="ARBA00001947"/>
    </source>
</evidence>
<feature type="transmembrane region" description="Helical" evidence="12">
    <location>
        <begin position="112"/>
        <end position="130"/>
    </location>
</feature>
<evidence type="ECO:0000256" key="9">
    <source>
        <dbReference type="ARBA" id="ARBA00022989"/>
    </source>
</evidence>
<evidence type="ECO:0000256" key="11">
    <source>
        <dbReference type="ARBA" id="ARBA00023136"/>
    </source>
</evidence>
<sequence>MFLEAIWFMLFVVPATIFLHETGHLIVAKVLKIKGLRMVLGTGPLLIEKNTLDVAVEIRLLYFAGGYSTTHSKGSIHKWKQGLISIGGPLINLFFCYGLMQWLDSRATNSFLQLLFLFNLWVGIINLIPFRIKGKESDGWNFIKNVLKPSL</sequence>
<keyword evidence="10" id="KW-0482">Metalloprotease</keyword>
<evidence type="ECO:0000313" key="15">
    <source>
        <dbReference type="Proteomes" id="UP000308230"/>
    </source>
</evidence>
<evidence type="ECO:0000256" key="10">
    <source>
        <dbReference type="ARBA" id="ARBA00023049"/>
    </source>
</evidence>
<comment type="subcellular location">
    <subcellularLocation>
        <location evidence="2">Membrane</location>
        <topology evidence="2">Multi-pass membrane protein</topology>
    </subcellularLocation>
</comment>
<evidence type="ECO:0000256" key="7">
    <source>
        <dbReference type="ARBA" id="ARBA00022801"/>
    </source>
</evidence>
<dbReference type="PANTHER" id="PTHR39188:SF3">
    <property type="entry name" value="STAGE IV SPORULATION PROTEIN FB"/>
    <property type="match status" value="1"/>
</dbReference>
<keyword evidence="11 12" id="KW-0472">Membrane</keyword>
<evidence type="ECO:0000256" key="3">
    <source>
        <dbReference type="ARBA" id="ARBA00007931"/>
    </source>
</evidence>
<reference evidence="14 15" key="1">
    <citation type="submission" date="2019-04" db="EMBL/GenBank/DDBJ databases">
        <title>Bacillus caeni sp. nov., a bacterium isolated from mangrove sediment.</title>
        <authorList>
            <person name="Huang H."/>
            <person name="Mo K."/>
            <person name="Hu Y."/>
        </authorList>
    </citation>
    <scope>NUCLEOTIDE SEQUENCE [LARGE SCALE GENOMIC DNA]</scope>
    <source>
        <strain evidence="14 15">HB172195</strain>
    </source>
</reference>
<dbReference type="GO" id="GO:0046872">
    <property type="term" value="F:metal ion binding"/>
    <property type="evidence" value="ECO:0007669"/>
    <property type="project" value="UniProtKB-KW"/>
</dbReference>
<dbReference type="InterPro" id="IPR008915">
    <property type="entry name" value="Peptidase_M50"/>
</dbReference>